<keyword evidence="4" id="KW-0862">Zinc</keyword>
<dbReference type="AlphaFoldDB" id="A0A853B885"/>
<protein>
    <submittedName>
        <fullName evidence="5">Uncharacterized protein (DUF849 family)</fullName>
    </submittedName>
</protein>
<comment type="cofactor">
    <cofactor evidence="1">
        <name>Zn(2+)</name>
        <dbReference type="ChEBI" id="CHEBI:29105"/>
    </cofactor>
</comment>
<dbReference type="GO" id="GO:0046872">
    <property type="term" value="F:metal ion binding"/>
    <property type="evidence" value="ECO:0007669"/>
    <property type="project" value="UniProtKB-KW"/>
</dbReference>
<proteinExistence type="predicted"/>
<accession>A0A853B885</accession>
<dbReference type="GO" id="GO:0043720">
    <property type="term" value="F:3-keto-5-aminohexanoate cleavage activity"/>
    <property type="evidence" value="ECO:0007669"/>
    <property type="project" value="InterPro"/>
</dbReference>
<dbReference type="PANTHER" id="PTHR37418:SF2">
    <property type="entry name" value="3-KETO-5-AMINOHEXANOATE CLEAVAGE ENZYME"/>
    <property type="match status" value="1"/>
</dbReference>
<evidence type="ECO:0000313" key="5">
    <source>
        <dbReference type="EMBL" id="NYI90686.1"/>
    </source>
</evidence>
<dbReference type="PANTHER" id="PTHR37418">
    <property type="entry name" value="3-KETO-5-AMINOHEXANOATE CLEAVAGE ENZYME-RELATED"/>
    <property type="match status" value="1"/>
</dbReference>
<organism evidence="5 6">
    <name type="scientific">Amycolatopsis endophytica</name>
    <dbReference type="NCBI Taxonomy" id="860233"/>
    <lineage>
        <taxon>Bacteria</taxon>
        <taxon>Bacillati</taxon>
        <taxon>Actinomycetota</taxon>
        <taxon>Actinomycetes</taxon>
        <taxon>Pseudonocardiales</taxon>
        <taxon>Pseudonocardiaceae</taxon>
        <taxon>Amycolatopsis</taxon>
    </lineage>
</organism>
<dbReference type="EMBL" id="JACCFK010000001">
    <property type="protein sequence ID" value="NYI90686.1"/>
    <property type="molecule type" value="Genomic_DNA"/>
</dbReference>
<dbReference type="Proteomes" id="UP000549616">
    <property type="component" value="Unassembled WGS sequence"/>
</dbReference>
<keyword evidence="3" id="KW-0479">Metal-binding</keyword>
<sequence>MKKLIIGVHPNENAMRTENPNIPWSAGEIARDAAAARAAGAAVMHFHARTPDGGADHSAAAYAAAMRTIRERTDILLAPSLANAPGATIDERLANVVDNAGDPMTRADFLAVDAGCANLDRYDWAAHEFTSTGKVFVNDTAGIQQVLRTAREIGMKPLLASFNVSWTRGIAALLDSGAIDEPAFLLLVLGGPEFVAAHPGTRAGLEAQLAFLPEDRRIEWAVSVHAGNVLDVAGFAIDRGGHVAIGLGDHPHLELGAPTNADLVARVADLARERGRDVATPAEAAEMLGMPPARPRIVLNGGGPRVSVMDSVSYASTADAGHVIVTGSHGGTSAGEYARQFGVSCLVANDAGFGKNDAGIAGLKEIDAAGIAGIAVGHDTARIGDGTDVWEHGVITFVNDTARRQGFRVGARLRDDIVRITRGEPRAC</sequence>
<gene>
    <name evidence="5" type="ORF">HNR02_004009</name>
</gene>
<keyword evidence="6" id="KW-1185">Reference proteome</keyword>
<dbReference type="InterPro" id="IPR008567">
    <property type="entry name" value="BKACE"/>
</dbReference>
<evidence type="ECO:0000313" key="6">
    <source>
        <dbReference type="Proteomes" id="UP000549616"/>
    </source>
</evidence>
<dbReference type="InterPro" id="IPR013785">
    <property type="entry name" value="Aldolase_TIM"/>
</dbReference>
<evidence type="ECO:0000256" key="3">
    <source>
        <dbReference type="ARBA" id="ARBA00022723"/>
    </source>
</evidence>
<evidence type="ECO:0000256" key="2">
    <source>
        <dbReference type="ARBA" id="ARBA00022679"/>
    </source>
</evidence>
<comment type="caution">
    <text evidence="5">The sequence shown here is derived from an EMBL/GenBank/DDBJ whole genome shotgun (WGS) entry which is preliminary data.</text>
</comment>
<evidence type="ECO:0000256" key="1">
    <source>
        <dbReference type="ARBA" id="ARBA00001947"/>
    </source>
</evidence>
<dbReference type="RefSeq" id="WP_218903002.1">
    <property type="nucleotide sequence ID" value="NZ_JACCFK010000001.1"/>
</dbReference>
<keyword evidence="2" id="KW-0808">Transferase</keyword>
<name>A0A853B885_9PSEU</name>
<dbReference type="Pfam" id="PF05853">
    <property type="entry name" value="BKACE"/>
    <property type="match status" value="1"/>
</dbReference>
<evidence type="ECO:0000256" key="4">
    <source>
        <dbReference type="ARBA" id="ARBA00022833"/>
    </source>
</evidence>
<dbReference type="Gene3D" id="3.20.20.70">
    <property type="entry name" value="Aldolase class I"/>
    <property type="match status" value="1"/>
</dbReference>
<reference evidence="5 6" key="1">
    <citation type="submission" date="2020-07" db="EMBL/GenBank/DDBJ databases">
        <title>Sequencing the genomes of 1000 actinobacteria strains.</title>
        <authorList>
            <person name="Klenk H.-P."/>
        </authorList>
    </citation>
    <scope>NUCLEOTIDE SEQUENCE [LARGE SCALE GENOMIC DNA]</scope>
    <source>
        <strain evidence="5 6">DSM 104006</strain>
    </source>
</reference>